<dbReference type="InterPro" id="IPR012338">
    <property type="entry name" value="Beta-lactam/transpept-like"/>
</dbReference>
<dbReference type="GO" id="GO:0009002">
    <property type="term" value="F:serine-type D-Ala-D-Ala carboxypeptidase activity"/>
    <property type="evidence" value="ECO:0007669"/>
    <property type="project" value="InterPro"/>
</dbReference>
<evidence type="ECO:0000256" key="12">
    <source>
        <dbReference type="ARBA" id="ARBA00023136"/>
    </source>
</evidence>
<evidence type="ECO:0000313" key="18">
    <source>
        <dbReference type="Proteomes" id="UP000095347"/>
    </source>
</evidence>
<evidence type="ECO:0000256" key="10">
    <source>
        <dbReference type="ARBA" id="ARBA00022984"/>
    </source>
</evidence>
<dbReference type="GO" id="GO:0008658">
    <property type="term" value="F:penicillin binding"/>
    <property type="evidence" value="ECO:0007669"/>
    <property type="project" value="InterPro"/>
</dbReference>
<keyword evidence="10" id="KW-0573">Peptidoglycan synthesis</keyword>
<keyword evidence="7" id="KW-0812">Transmembrane</keyword>
<keyword evidence="3" id="KW-1003">Cell membrane</keyword>
<keyword evidence="4" id="KW-0997">Cell inner membrane</keyword>
<evidence type="ECO:0000256" key="1">
    <source>
        <dbReference type="ARBA" id="ARBA00004167"/>
    </source>
</evidence>
<dbReference type="InterPro" id="IPR050515">
    <property type="entry name" value="Beta-lactam/transpept"/>
</dbReference>
<keyword evidence="5" id="KW-0121">Carboxypeptidase</keyword>
<name>A0A1E5Q358_9PROT</name>
<evidence type="ECO:0000256" key="5">
    <source>
        <dbReference type="ARBA" id="ARBA00022645"/>
    </source>
</evidence>
<dbReference type="GO" id="GO:0071972">
    <property type="term" value="F:peptidoglycan L,D-transpeptidase activity"/>
    <property type="evidence" value="ECO:0007669"/>
    <property type="project" value="TreeGrafter"/>
</dbReference>
<feature type="region of interest" description="Disordered" evidence="14">
    <location>
        <begin position="591"/>
        <end position="630"/>
    </location>
</feature>
<evidence type="ECO:0000256" key="4">
    <source>
        <dbReference type="ARBA" id="ARBA00022519"/>
    </source>
</evidence>
<dbReference type="Gene3D" id="3.30.1390.30">
    <property type="entry name" value="Penicillin-binding protein 2a, domain 3"/>
    <property type="match status" value="1"/>
</dbReference>
<dbReference type="InterPro" id="IPR005311">
    <property type="entry name" value="PBP_dimer"/>
</dbReference>
<dbReference type="PANTHER" id="PTHR30627">
    <property type="entry name" value="PEPTIDOGLYCAN D,D-TRANSPEPTIDASE"/>
    <property type="match status" value="1"/>
</dbReference>
<dbReference type="GO" id="GO:0008360">
    <property type="term" value="P:regulation of cell shape"/>
    <property type="evidence" value="ECO:0007669"/>
    <property type="project" value="UniProtKB-KW"/>
</dbReference>
<proteinExistence type="predicted"/>
<evidence type="ECO:0000256" key="13">
    <source>
        <dbReference type="ARBA" id="ARBA00023316"/>
    </source>
</evidence>
<feature type="compositionally biased region" description="Low complexity" evidence="14">
    <location>
        <begin position="621"/>
        <end position="630"/>
    </location>
</feature>
<dbReference type="EMBL" id="MCGG01000081">
    <property type="protein sequence ID" value="OEJ63873.1"/>
    <property type="molecule type" value="Genomic_DNA"/>
</dbReference>
<keyword evidence="9" id="KW-0133">Cell shape</keyword>
<evidence type="ECO:0000259" key="16">
    <source>
        <dbReference type="Pfam" id="PF03717"/>
    </source>
</evidence>
<keyword evidence="13" id="KW-0961">Cell wall biogenesis/degradation</keyword>
<evidence type="ECO:0000256" key="3">
    <source>
        <dbReference type="ARBA" id="ARBA00022475"/>
    </source>
</evidence>
<keyword evidence="6" id="KW-0645">Protease</keyword>
<dbReference type="InterPro" id="IPR036138">
    <property type="entry name" value="PBP_dimer_sf"/>
</dbReference>
<feature type="domain" description="Penicillin-binding protein transpeptidase" evidence="15">
    <location>
        <begin position="245"/>
        <end position="584"/>
    </location>
</feature>
<evidence type="ECO:0000259" key="15">
    <source>
        <dbReference type="Pfam" id="PF00905"/>
    </source>
</evidence>
<dbReference type="SUPFAM" id="SSF56601">
    <property type="entry name" value="beta-lactamase/transpeptidase-like"/>
    <property type="match status" value="1"/>
</dbReference>
<dbReference type="Gene3D" id="3.40.710.10">
    <property type="entry name" value="DD-peptidase/beta-lactamase superfamily"/>
    <property type="match status" value="1"/>
</dbReference>
<evidence type="ECO:0000256" key="6">
    <source>
        <dbReference type="ARBA" id="ARBA00022670"/>
    </source>
</evidence>
<protein>
    <submittedName>
        <fullName evidence="17">Penicillin-binding protein 2</fullName>
    </submittedName>
</protein>
<accession>A0A1E5Q358</accession>
<feature type="domain" description="Penicillin-binding protein dimerisation" evidence="16">
    <location>
        <begin position="43"/>
        <end position="212"/>
    </location>
</feature>
<comment type="caution">
    <text evidence="17">The sequence shown here is derived from an EMBL/GenBank/DDBJ whole genome shotgun (WGS) entry which is preliminary data.</text>
</comment>
<evidence type="ECO:0000256" key="7">
    <source>
        <dbReference type="ARBA" id="ARBA00022692"/>
    </source>
</evidence>
<dbReference type="NCBIfam" id="TIGR03423">
    <property type="entry name" value="pbp2_mrdA"/>
    <property type="match status" value="1"/>
</dbReference>
<dbReference type="FunFam" id="3.40.710.10:FF:000024">
    <property type="entry name" value="Penicillin-binding protein 2"/>
    <property type="match status" value="1"/>
</dbReference>
<dbReference type="GO" id="GO:0006508">
    <property type="term" value="P:proteolysis"/>
    <property type="evidence" value="ECO:0007669"/>
    <property type="project" value="UniProtKB-KW"/>
</dbReference>
<dbReference type="InterPro" id="IPR001460">
    <property type="entry name" value="PCN-bd_Tpept"/>
</dbReference>
<evidence type="ECO:0000256" key="9">
    <source>
        <dbReference type="ARBA" id="ARBA00022960"/>
    </source>
</evidence>
<dbReference type="SUPFAM" id="SSF56519">
    <property type="entry name" value="Penicillin binding protein dimerisation domain"/>
    <property type="match status" value="1"/>
</dbReference>
<keyword evidence="12" id="KW-0472">Membrane</keyword>
<evidence type="ECO:0000256" key="8">
    <source>
        <dbReference type="ARBA" id="ARBA00022801"/>
    </source>
</evidence>
<evidence type="ECO:0000256" key="14">
    <source>
        <dbReference type="SAM" id="MobiDB-lite"/>
    </source>
</evidence>
<keyword evidence="8" id="KW-0378">Hydrolase</keyword>
<comment type="subcellular location">
    <subcellularLocation>
        <location evidence="2">Cell membrane</location>
    </subcellularLocation>
    <subcellularLocation>
        <location evidence="1">Membrane</location>
        <topology evidence="1">Single-pass membrane protein</topology>
    </subcellularLocation>
</comment>
<dbReference type="GO" id="GO:0009252">
    <property type="term" value="P:peptidoglycan biosynthetic process"/>
    <property type="evidence" value="ECO:0007669"/>
    <property type="project" value="UniProtKB-KW"/>
</dbReference>
<evidence type="ECO:0000256" key="11">
    <source>
        <dbReference type="ARBA" id="ARBA00022989"/>
    </source>
</evidence>
<sequence>MLGGGQAALLSVLVGRMYYLQVIESQRYVTLADENRINFRLLPPPRGRIVDRNGFAMADNQQNYRVVIIPEQAGDVERTLDLLSLIVPLSGGERRRIRREVKRKRAFVPITVRENLDWSEVARIEVNTPDLPGVLIDVGQSRSYANGLETAHVLGYVAAVSEKELTGDPLLELPGFRIGKAGVEKVYDLALRGSGGSSQVEVNALGRVIRELNRQEGQAGNEVRLTIDMQLQHFVAERLGNDSATVVVMDVHTGEVLSLVSSPSFDPNSFNTGLSQVEWESLISNPKAPLTNKAIAGQYAPGSTFKPVVALAALEKGVISPDTTIHCSGSTKLGNSEFHCWKKGGHGLLDLTGAIEHSCDVYFYEVARRTGIERMAAMARRFGLGEKLGLDLPGEKNGLMPSNKWKLGAIGVPWQLGETLIAGIGQGYILSTPLQLAVMTARLANGGYAVTPRLTMDRVTPTGIEPYTDEEGAPLGLSPEHLAVVRKGMDNVVNSPTGTARRSRIPEDRWQMAGKTGTVQVRRISKAERETGVLKNDDLPWIERDHALFVGFAPVQNPRFAVSVVVEHGGGGSSTAAPIARDVLRETQRLAELRPPRGHQDVQAVPQSGSKDGSKGGPVVGSGKPPVRGT</sequence>
<keyword evidence="18" id="KW-1185">Reference proteome</keyword>
<dbReference type="AlphaFoldDB" id="A0A1E5Q358"/>
<gene>
    <name evidence="17" type="ORF">BEN30_17120</name>
</gene>
<dbReference type="GO" id="GO:0071555">
    <property type="term" value="P:cell wall organization"/>
    <property type="evidence" value="ECO:0007669"/>
    <property type="project" value="UniProtKB-KW"/>
</dbReference>
<dbReference type="InterPro" id="IPR017790">
    <property type="entry name" value="Penicillin-binding_protein_2"/>
</dbReference>
<feature type="compositionally biased region" description="Basic and acidic residues" evidence="14">
    <location>
        <begin position="591"/>
        <end position="600"/>
    </location>
</feature>
<dbReference type="Proteomes" id="UP000095347">
    <property type="component" value="Unassembled WGS sequence"/>
</dbReference>
<reference evidence="18" key="1">
    <citation type="submission" date="2016-07" db="EMBL/GenBank/DDBJ databases">
        <authorList>
            <person name="Florea S."/>
            <person name="Webb J.S."/>
            <person name="Jaromczyk J."/>
            <person name="Schardl C.L."/>
        </authorList>
    </citation>
    <scope>NUCLEOTIDE SEQUENCE [LARGE SCALE GENOMIC DNA]</scope>
    <source>
        <strain evidence="18">MV-1</strain>
    </source>
</reference>
<dbReference type="STRING" id="28181.BEN30_17120"/>
<dbReference type="GO" id="GO:0005886">
    <property type="term" value="C:plasma membrane"/>
    <property type="evidence" value="ECO:0007669"/>
    <property type="project" value="UniProtKB-SubCell"/>
</dbReference>
<dbReference type="PANTHER" id="PTHR30627:SF2">
    <property type="entry name" value="PEPTIDOGLYCAN D,D-TRANSPEPTIDASE MRDA"/>
    <property type="match status" value="1"/>
</dbReference>
<dbReference type="Gene3D" id="3.90.1310.10">
    <property type="entry name" value="Penicillin-binding protein 2a (Domain 2)"/>
    <property type="match status" value="1"/>
</dbReference>
<dbReference type="Pfam" id="PF00905">
    <property type="entry name" value="Transpeptidase"/>
    <property type="match status" value="1"/>
</dbReference>
<organism evidence="17 18">
    <name type="scientific">Magnetovibrio blakemorei</name>
    <dbReference type="NCBI Taxonomy" id="28181"/>
    <lineage>
        <taxon>Bacteria</taxon>
        <taxon>Pseudomonadati</taxon>
        <taxon>Pseudomonadota</taxon>
        <taxon>Alphaproteobacteria</taxon>
        <taxon>Rhodospirillales</taxon>
        <taxon>Magnetovibrionaceae</taxon>
        <taxon>Magnetovibrio</taxon>
    </lineage>
</organism>
<evidence type="ECO:0000313" key="17">
    <source>
        <dbReference type="EMBL" id="OEJ63873.1"/>
    </source>
</evidence>
<dbReference type="Pfam" id="PF03717">
    <property type="entry name" value="PBP_dimer"/>
    <property type="match status" value="1"/>
</dbReference>
<keyword evidence="11" id="KW-1133">Transmembrane helix</keyword>
<evidence type="ECO:0000256" key="2">
    <source>
        <dbReference type="ARBA" id="ARBA00004236"/>
    </source>
</evidence>